<evidence type="ECO:0000313" key="3">
    <source>
        <dbReference type="Proteomes" id="UP000714380"/>
    </source>
</evidence>
<keyword evidence="3" id="KW-1185">Reference proteome</keyword>
<accession>A0ABS7ZPK7</accession>
<dbReference type="Proteomes" id="UP000714380">
    <property type="component" value="Unassembled WGS sequence"/>
</dbReference>
<dbReference type="EMBL" id="JAEDAH010000011">
    <property type="protein sequence ID" value="MCA6062520.1"/>
    <property type="molecule type" value="Genomic_DNA"/>
</dbReference>
<gene>
    <name evidence="2" type="ORF">I9W95_02755</name>
</gene>
<feature type="region of interest" description="Disordered" evidence="1">
    <location>
        <begin position="1"/>
        <end position="67"/>
    </location>
</feature>
<organism evidence="2 3">
    <name type="scientific">Thalassolituus marinus</name>
    <dbReference type="NCBI Taxonomy" id="671053"/>
    <lineage>
        <taxon>Bacteria</taxon>
        <taxon>Pseudomonadati</taxon>
        <taxon>Pseudomonadota</taxon>
        <taxon>Gammaproteobacteria</taxon>
        <taxon>Oceanospirillales</taxon>
        <taxon>Oceanospirillaceae</taxon>
        <taxon>Thalassolituus</taxon>
    </lineage>
</organism>
<reference evidence="2 3" key="1">
    <citation type="submission" date="2020-12" db="EMBL/GenBank/DDBJ databases">
        <title>Novel Thalassolituus-related marine hydrocarbonoclastic bacteria mediated algae-derived hydrocarbons mineralization in twilight zone of the northern South China Sea.</title>
        <authorList>
            <person name="Dong C."/>
        </authorList>
    </citation>
    <scope>NUCLEOTIDE SEQUENCE [LARGE SCALE GENOMIC DNA]</scope>
    <source>
        <strain evidence="2 3">IMCC1826</strain>
    </source>
</reference>
<protein>
    <submittedName>
        <fullName evidence="2">Uncharacterized protein</fullName>
    </submittedName>
</protein>
<name>A0ABS7ZPK7_9GAMM</name>
<proteinExistence type="predicted"/>
<evidence type="ECO:0000256" key="1">
    <source>
        <dbReference type="SAM" id="MobiDB-lite"/>
    </source>
</evidence>
<sequence length="67" mass="7475">MAKTTNITKEKAKRGMTQEDTNALARIIRARLSKAGEGFKEPAEISSGDPDKRREKNRPKTDNKDSS</sequence>
<feature type="compositionally biased region" description="Basic and acidic residues" evidence="1">
    <location>
        <begin position="37"/>
        <end position="67"/>
    </location>
</feature>
<comment type="caution">
    <text evidence="2">The sequence shown here is derived from an EMBL/GenBank/DDBJ whole genome shotgun (WGS) entry which is preliminary data.</text>
</comment>
<evidence type="ECO:0000313" key="2">
    <source>
        <dbReference type="EMBL" id="MCA6062520.1"/>
    </source>
</evidence>
<dbReference type="RefSeq" id="WP_225671610.1">
    <property type="nucleotide sequence ID" value="NZ_JAEDAH010000011.1"/>
</dbReference>